<dbReference type="InterPro" id="IPR031325">
    <property type="entry name" value="RHS_repeat"/>
</dbReference>
<reference evidence="1 2" key="1">
    <citation type="submission" date="2017-04" db="EMBL/GenBank/DDBJ databases">
        <title>Complete genome sequence of Flavobacterium kingsejong AJ004.</title>
        <authorList>
            <person name="Lee P.C."/>
        </authorList>
    </citation>
    <scope>NUCLEOTIDE SEQUENCE [LARGE SCALE GENOMIC DNA]</scope>
    <source>
        <strain evidence="1 2">AJ004</strain>
    </source>
</reference>
<evidence type="ECO:0000313" key="2">
    <source>
        <dbReference type="Proteomes" id="UP000244677"/>
    </source>
</evidence>
<evidence type="ECO:0000313" key="1">
    <source>
        <dbReference type="EMBL" id="AWG24520.1"/>
    </source>
</evidence>
<gene>
    <name evidence="1" type="ORF">FK004_04345</name>
</gene>
<accession>A0A2S1LL80</accession>
<dbReference type="EMBL" id="CP020919">
    <property type="protein sequence ID" value="AWG24520.1"/>
    <property type="molecule type" value="Genomic_DNA"/>
</dbReference>
<protein>
    <recommendedName>
        <fullName evidence="3">YD repeat-containing protein</fullName>
    </recommendedName>
</protein>
<proteinExistence type="predicted"/>
<dbReference type="OrthoDB" id="9814627at2"/>
<evidence type="ECO:0008006" key="3">
    <source>
        <dbReference type="Google" id="ProtNLM"/>
    </source>
</evidence>
<dbReference type="Pfam" id="PF05593">
    <property type="entry name" value="RHS_repeat"/>
    <property type="match status" value="1"/>
</dbReference>
<name>A0A2S1LL80_9FLAO</name>
<dbReference type="Gene3D" id="2.180.10.10">
    <property type="entry name" value="RHS repeat-associated core"/>
    <property type="match status" value="1"/>
</dbReference>
<dbReference type="KEGG" id="fki:FK004_04345"/>
<dbReference type="RefSeq" id="WP_108736156.1">
    <property type="nucleotide sequence ID" value="NZ_CP020919.1"/>
</dbReference>
<organism evidence="1 2">
    <name type="scientific">Flavobacterium kingsejongi</name>
    <dbReference type="NCBI Taxonomy" id="1678728"/>
    <lineage>
        <taxon>Bacteria</taxon>
        <taxon>Pseudomonadati</taxon>
        <taxon>Bacteroidota</taxon>
        <taxon>Flavobacteriia</taxon>
        <taxon>Flavobacteriales</taxon>
        <taxon>Flavobacteriaceae</taxon>
        <taxon>Flavobacterium</taxon>
    </lineage>
</organism>
<dbReference type="Proteomes" id="UP000244677">
    <property type="component" value="Chromosome"/>
</dbReference>
<keyword evidence="2" id="KW-1185">Reference proteome</keyword>
<dbReference type="AlphaFoldDB" id="A0A2S1LL80"/>
<sequence length="1116" mass="124130">MKKIYLIALLLVGGGAFSQLGNPGEIRSELPQVIPPSPTVTALMRFEEMPVSHYTGIPDVSVPLYNIPTHSKDISIDISLKYHPSGIRTEEVAGYNGQGWALSGAGGTISRTVKGLPDEYLSYGTADGTGPRVGIYNIFAATYPNRYYTVMSLLDVVAIPGDNTLSKFLWEAHEKGIFDTEHDLYQYSFQNYNGRFFIKKDGGSATVVPLDNNPVKIVYNEGSGFTIYDDKGYRYMFTVPEETRTVTNIKNQLFVGNSETLGTPMTYISAYQLSAIYDTNARLLASYVYEDFEENAKMTSIVHSRISDVDRLVVNNILANGPCQQLINAIEPTQSIQITLNKTITKKIKQIQIVDKGSLQFTTAIGRSDTNIENPGLAAKLNTIVLTDWYGSTIKTTSFEYALESRMKLKKVIVGTGSGTLKETTEFFYKRTQVTGKDYWGYPNYQVSCKYNADGNREVNKNYIGNDVLQKIAYPTGGCVIFDYESNTYSHVGNQYLEDFNANPDNRGVLNLGEVALSSAIGQNVLDLGYFPNSLRYSFDSGVTTGGVVRLIKKNSAGTVAGTTNLAGLTCDTEIILEGGYYYSLQLSWFDSNSPGGATIGMKSYYDINPKKEWLYGGGIRIKRIGHFTADVPQGYYSLSVNQQLPYQPLLAKEKNYSYQFPDRTNRSSGSLVFIKPVFHYSISKRHGIRYCGENGIPVVNQQQFQYDVYTDFNNLSFIKTQGAEVGYQFVTVGESGNGKTVYSFTSPIDYPEDDEAYDTSYPFLPSTNFDYKRGLTTSERVYDNSSLAGRLLSESVSNYTFEEKIETTGLRLFSNNNCGYSKRFANYASYENLMNLCIANPSSTDCRFNCGPVLDFVQYYKLLAAFGWAKLSHKTTKNYYENTGPIETIEEYAYNSVNKRIASHKTITNSNPLEFKQNEYSYATFPNNKIAEISDIKSYDQNGLLSASRLNYSGSYPSNAAYLPASVDVSKGNEVLQPRLNYNGYDEFSNVLEVQLQDGIQTSYIWGYNKTQVIAKIENIGYANINAGLITAAQNASNTAGATGLEAALTNLCNSLPNAMVTTYTYKPMVGVSTVTDPKGDKVSYIYDAFGRLSSVKDKNGYILSLNNYNYRTQN</sequence>